<dbReference type="OrthoDB" id="127107at2"/>
<dbReference type="Pfam" id="PF07587">
    <property type="entry name" value="PSD1"/>
    <property type="match status" value="1"/>
</dbReference>
<organism evidence="4 5">
    <name type="scientific">Rubripirellula lacrimiformis</name>
    <dbReference type="NCBI Taxonomy" id="1930273"/>
    <lineage>
        <taxon>Bacteria</taxon>
        <taxon>Pseudomonadati</taxon>
        <taxon>Planctomycetota</taxon>
        <taxon>Planctomycetia</taxon>
        <taxon>Pirellulales</taxon>
        <taxon>Pirellulaceae</taxon>
        <taxon>Rubripirellula</taxon>
    </lineage>
</organism>
<dbReference type="PANTHER" id="PTHR35889:SF3">
    <property type="entry name" value="F-BOX DOMAIN-CONTAINING PROTEIN"/>
    <property type="match status" value="1"/>
</dbReference>
<proteinExistence type="predicted"/>
<name>A0A517NI88_9BACT</name>
<dbReference type="PANTHER" id="PTHR35889">
    <property type="entry name" value="CYCLOINULO-OLIGOSACCHARIDE FRUCTANOTRANSFERASE-RELATED"/>
    <property type="match status" value="1"/>
</dbReference>
<protein>
    <submittedName>
        <fullName evidence="4">Planctomycete cytochrome C</fullName>
    </submittedName>
</protein>
<feature type="domain" description="DUF1549" evidence="1">
    <location>
        <begin position="190"/>
        <end position="393"/>
    </location>
</feature>
<evidence type="ECO:0000313" key="5">
    <source>
        <dbReference type="Proteomes" id="UP000318538"/>
    </source>
</evidence>
<dbReference type="InterPro" id="IPR011444">
    <property type="entry name" value="DUF1549"/>
</dbReference>
<feature type="domain" description="Cytochrome C Planctomycete-type" evidence="3">
    <location>
        <begin position="72"/>
        <end position="128"/>
    </location>
</feature>
<evidence type="ECO:0000259" key="1">
    <source>
        <dbReference type="Pfam" id="PF07583"/>
    </source>
</evidence>
<sequence length="832" mass="92416">MMGYSIRVLWPPYENPSVKHPTAAACLASFLFTAGWIATACPSAIAEPTTSATDEHLRFFESRIRPLLIRRCYECHSGEDREGGLRLDTANSLTAGGDSGPAAIAGDPDASLLVAAIRYDGLEMPPDEPLSATEKGDIERWIRDGAAWPIQTEAGHGETDLDDAPWWAAEPITRPVVPAPVPGVDSPTAIDRFIDAQLDAQGLHRAPHTDRRSLIRRLSYDLLGVPPSPDAIRQFVQDRRPNAYARLVESMFADPAYGTRMGRLWLDLVRYAESDGYRADAYRPQAWRYRDFVVDAFNSKMPYDEFVQLQIAGDEIAPNDDRALAAAGFLRLGIFEYNQRDAEGQWEVIVDEMTDVTADVFLSTGLACAKCHDHKFDPIPRSDYFRFRSVFEPVLFVDRQQPPPPSREVQSLLDELRAVESDTLEKMGEAQVDRFPEEVQAAYRKPAANRNSYEHQLHYIVARQVVEEALQDGKIKSALGKERYERRAEILRQLDQRDANPYAPADLISVVDAEGEIRPTRLPGRSQGKQFSPGVPEIFGGQDLAPTPPIDAPSSTGRRSALARWITDAHNPITPRVMVNRLWQYHFGQGLATSPNDFGRLGQPPSHPELLDHLANRLVDSGWSIEAIQRELVTSATYQQSAIHPDAESALAIDASNRLHWHRTVRRLDAEQYRDTLLVAMDNLIDQMNGPGPSGTQGRRSIYIRRYRNRTDEMLGALDAPPGIVGTAKRDVTTTAPQSLMMLNNARILHTAAQFASRVRKDVQTPQSGSSDGVIADDFAEQFIDRAHQILTGSPADPVTIELLGPLVTSGETGQVDACHVLLNSNAFLFVE</sequence>
<gene>
    <name evidence="4" type="ORF">K227x_52650</name>
</gene>
<dbReference type="InterPro" id="IPR011429">
    <property type="entry name" value="Cyt_c_Planctomycete-type"/>
</dbReference>
<dbReference type="InterPro" id="IPR022655">
    <property type="entry name" value="DUF1553"/>
</dbReference>
<accession>A0A517NI88</accession>
<keyword evidence="5" id="KW-1185">Reference proteome</keyword>
<dbReference type="Pfam" id="PF07583">
    <property type="entry name" value="PSCyt2"/>
    <property type="match status" value="1"/>
</dbReference>
<evidence type="ECO:0000259" key="3">
    <source>
        <dbReference type="Pfam" id="PF07635"/>
    </source>
</evidence>
<evidence type="ECO:0000259" key="2">
    <source>
        <dbReference type="Pfam" id="PF07587"/>
    </source>
</evidence>
<reference evidence="4 5" key="1">
    <citation type="submission" date="2019-02" db="EMBL/GenBank/DDBJ databases">
        <title>Deep-cultivation of Planctomycetes and their phenomic and genomic characterization uncovers novel biology.</title>
        <authorList>
            <person name="Wiegand S."/>
            <person name="Jogler M."/>
            <person name="Boedeker C."/>
            <person name="Pinto D."/>
            <person name="Vollmers J."/>
            <person name="Rivas-Marin E."/>
            <person name="Kohn T."/>
            <person name="Peeters S.H."/>
            <person name="Heuer A."/>
            <person name="Rast P."/>
            <person name="Oberbeckmann S."/>
            <person name="Bunk B."/>
            <person name="Jeske O."/>
            <person name="Meyerdierks A."/>
            <person name="Storesund J.E."/>
            <person name="Kallscheuer N."/>
            <person name="Luecker S."/>
            <person name="Lage O.M."/>
            <person name="Pohl T."/>
            <person name="Merkel B.J."/>
            <person name="Hornburger P."/>
            <person name="Mueller R.-W."/>
            <person name="Bruemmer F."/>
            <person name="Labrenz M."/>
            <person name="Spormann A.M."/>
            <person name="Op den Camp H."/>
            <person name="Overmann J."/>
            <person name="Amann R."/>
            <person name="Jetten M.S.M."/>
            <person name="Mascher T."/>
            <person name="Medema M.H."/>
            <person name="Devos D.P."/>
            <person name="Kaster A.-K."/>
            <person name="Ovreas L."/>
            <person name="Rohde M."/>
            <person name="Galperin M.Y."/>
            <person name="Jogler C."/>
        </authorList>
    </citation>
    <scope>NUCLEOTIDE SEQUENCE [LARGE SCALE GENOMIC DNA]</scope>
    <source>
        <strain evidence="4 5">K22_7</strain>
    </source>
</reference>
<dbReference type="AlphaFoldDB" id="A0A517NI88"/>
<dbReference type="Proteomes" id="UP000318538">
    <property type="component" value="Chromosome"/>
</dbReference>
<evidence type="ECO:0000313" key="4">
    <source>
        <dbReference type="EMBL" id="QDT06844.1"/>
    </source>
</evidence>
<feature type="domain" description="DUF1553" evidence="2">
    <location>
        <begin position="558"/>
        <end position="799"/>
    </location>
</feature>
<dbReference type="Pfam" id="PF07635">
    <property type="entry name" value="PSCyt1"/>
    <property type="match status" value="1"/>
</dbReference>
<dbReference type="EMBL" id="CP036525">
    <property type="protein sequence ID" value="QDT06844.1"/>
    <property type="molecule type" value="Genomic_DNA"/>
</dbReference>
<dbReference type="KEGG" id="rlc:K227x_52650"/>